<accession>A0ABM1Z5H3</accession>
<dbReference type="RefSeq" id="XP_062710728.1">
    <property type="nucleotide sequence ID" value="XM_062854744.1"/>
</dbReference>
<dbReference type="PANTHER" id="PTHR47331:SF1">
    <property type="entry name" value="GAG-LIKE PROTEIN"/>
    <property type="match status" value="1"/>
</dbReference>
<dbReference type="Pfam" id="PF18701">
    <property type="entry name" value="DUF5641"/>
    <property type="match status" value="1"/>
</dbReference>
<name>A0ABM1Z5H3_AEDAL</name>
<reference evidence="3" key="1">
    <citation type="journal article" date="2015" name="Proc. Natl. Acad. Sci. U.S.A.">
        <title>Genome sequence of the Asian Tiger mosquito, Aedes albopictus, reveals insights into its biology, genetics, and evolution.</title>
        <authorList>
            <person name="Chen X.G."/>
            <person name="Jiang X."/>
            <person name="Gu J."/>
            <person name="Xu M."/>
            <person name="Wu Y."/>
            <person name="Deng Y."/>
            <person name="Zhang C."/>
            <person name="Bonizzoni M."/>
            <person name="Dermauw W."/>
            <person name="Vontas J."/>
            <person name="Armbruster P."/>
            <person name="Huang X."/>
            <person name="Yang Y."/>
            <person name="Zhang H."/>
            <person name="He W."/>
            <person name="Peng H."/>
            <person name="Liu Y."/>
            <person name="Wu K."/>
            <person name="Chen J."/>
            <person name="Lirakis M."/>
            <person name="Topalis P."/>
            <person name="Van Leeuwen T."/>
            <person name="Hall A.B."/>
            <person name="Jiang X."/>
            <person name="Thorpe C."/>
            <person name="Mueller R.L."/>
            <person name="Sun C."/>
            <person name="Waterhouse R.M."/>
            <person name="Yan G."/>
            <person name="Tu Z.J."/>
            <person name="Fang X."/>
            <person name="James A.A."/>
        </authorList>
    </citation>
    <scope>NUCLEOTIDE SEQUENCE [LARGE SCALE GENOMIC DNA]</scope>
    <source>
        <strain evidence="3">Foshan</strain>
    </source>
</reference>
<reference evidence="2" key="2">
    <citation type="submission" date="2025-05" db="UniProtKB">
        <authorList>
            <consortium name="EnsemblMetazoa"/>
        </authorList>
    </citation>
    <scope>IDENTIFICATION</scope>
    <source>
        <strain evidence="2">Foshan</strain>
    </source>
</reference>
<dbReference type="GeneID" id="134288847"/>
<dbReference type="InterPro" id="IPR012337">
    <property type="entry name" value="RNaseH-like_sf"/>
</dbReference>
<feature type="domain" description="Integrase catalytic" evidence="1">
    <location>
        <begin position="10"/>
        <end position="202"/>
    </location>
</feature>
<keyword evidence="3" id="KW-1185">Reference proteome</keyword>
<organism evidence="2 3">
    <name type="scientific">Aedes albopictus</name>
    <name type="common">Asian tiger mosquito</name>
    <name type="synonym">Stegomyia albopicta</name>
    <dbReference type="NCBI Taxonomy" id="7160"/>
    <lineage>
        <taxon>Eukaryota</taxon>
        <taxon>Metazoa</taxon>
        <taxon>Ecdysozoa</taxon>
        <taxon>Arthropoda</taxon>
        <taxon>Hexapoda</taxon>
        <taxon>Insecta</taxon>
        <taxon>Pterygota</taxon>
        <taxon>Neoptera</taxon>
        <taxon>Endopterygota</taxon>
        <taxon>Diptera</taxon>
        <taxon>Nematocera</taxon>
        <taxon>Culicoidea</taxon>
        <taxon>Culicidae</taxon>
        <taxon>Culicinae</taxon>
        <taxon>Aedini</taxon>
        <taxon>Aedes</taxon>
        <taxon>Stegomyia</taxon>
    </lineage>
</organism>
<dbReference type="InterPro" id="IPR001584">
    <property type="entry name" value="Integrase_cat-core"/>
</dbReference>
<dbReference type="InterPro" id="IPR036397">
    <property type="entry name" value="RNaseH_sf"/>
</dbReference>
<evidence type="ECO:0000313" key="3">
    <source>
        <dbReference type="Proteomes" id="UP000069940"/>
    </source>
</evidence>
<sequence>MGSLPAARVTACRPFSHVGVDYAGPILVRCSNTRGERCSKGYIVVFVCLSSKAVHLEVAGDLSTDTFLGAFKRMISRRGYCNEIWSDNGTNLVGADRQLTEIYEATQTHSKKTEPYFSNLGIRWRFIPPSSPHQGGFWEAAVKSAKELLRPVVGNEKLTFEKLSTVLCQIEACLNSRPLYPISTSPDSFEALTPGHFLVDQPLNLLPEPDIGHLKVNQLDNWEKVQRITAEFWNRWRNEYIATLQPRGKWRNRRDNIKPDELVLVKSDNTPPSAWELARVVAVHPDKHGLVRTVTLRRGRSEYQRPVQ</sequence>
<evidence type="ECO:0000313" key="2">
    <source>
        <dbReference type="EnsemblMetazoa" id="AALFPA23_015258.P22138"/>
    </source>
</evidence>
<dbReference type="InterPro" id="IPR040676">
    <property type="entry name" value="DUF5641"/>
</dbReference>
<dbReference type="Gene3D" id="3.30.420.10">
    <property type="entry name" value="Ribonuclease H-like superfamily/Ribonuclease H"/>
    <property type="match status" value="1"/>
</dbReference>
<dbReference type="SUPFAM" id="SSF53098">
    <property type="entry name" value="Ribonuclease H-like"/>
    <property type="match status" value="1"/>
</dbReference>
<proteinExistence type="predicted"/>
<dbReference type="EnsemblMetazoa" id="AALFPA23_015258.R22138">
    <property type="protein sequence ID" value="AALFPA23_015258.P22138"/>
    <property type="gene ID" value="AALFPA23_015258"/>
</dbReference>
<dbReference type="PANTHER" id="PTHR47331">
    <property type="entry name" value="PHD-TYPE DOMAIN-CONTAINING PROTEIN"/>
    <property type="match status" value="1"/>
</dbReference>
<dbReference type="PROSITE" id="PS50994">
    <property type="entry name" value="INTEGRASE"/>
    <property type="match status" value="1"/>
</dbReference>
<evidence type="ECO:0000259" key="1">
    <source>
        <dbReference type="PROSITE" id="PS50994"/>
    </source>
</evidence>
<protein>
    <recommendedName>
        <fullName evidence="1">Integrase catalytic domain-containing protein</fullName>
    </recommendedName>
</protein>
<dbReference type="Proteomes" id="UP000069940">
    <property type="component" value="Unassembled WGS sequence"/>
</dbReference>